<evidence type="ECO:0000313" key="4">
    <source>
        <dbReference type="EMBL" id="MBP2333019.1"/>
    </source>
</evidence>
<feature type="region of interest" description="Disordered" evidence="1">
    <location>
        <begin position="29"/>
        <end position="50"/>
    </location>
</feature>
<feature type="compositionally biased region" description="Basic and acidic residues" evidence="1">
    <location>
        <begin position="442"/>
        <end position="453"/>
    </location>
</feature>
<dbReference type="InterPro" id="IPR000914">
    <property type="entry name" value="SBP_5_dom"/>
</dbReference>
<comment type="caution">
    <text evidence="4">The sequence shown here is derived from an EMBL/GenBank/DDBJ whole genome shotgun (WGS) entry which is preliminary data.</text>
</comment>
<dbReference type="Proteomes" id="UP001519305">
    <property type="component" value="Unassembled WGS sequence"/>
</dbReference>
<dbReference type="PANTHER" id="PTHR30290:SF65">
    <property type="entry name" value="MONOACYL PHOSPHATIDYLINOSITOL TETRAMANNOSIDE-BINDING PROTEIN LPQW-RELATED"/>
    <property type="match status" value="1"/>
</dbReference>
<evidence type="ECO:0000259" key="3">
    <source>
        <dbReference type="Pfam" id="PF00496"/>
    </source>
</evidence>
<dbReference type="InterPro" id="IPR039424">
    <property type="entry name" value="SBP_5"/>
</dbReference>
<dbReference type="Gene3D" id="3.40.190.10">
    <property type="entry name" value="Periplasmic binding protein-like II"/>
    <property type="match status" value="2"/>
</dbReference>
<dbReference type="EMBL" id="JAGINY010000001">
    <property type="protein sequence ID" value="MBP2333019.1"/>
    <property type="molecule type" value="Genomic_DNA"/>
</dbReference>
<evidence type="ECO:0000313" key="5">
    <source>
        <dbReference type="Proteomes" id="UP001519305"/>
    </source>
</evidence>
<feature type="chain" id="PRO_5047212193" evidence="2">
    <location>
        <begin position="29"/>
        <end position="772"/>
    </location>
</feature>
<dbReference type="Gene3D" id="3.90.76.10">
    <property type="entry name" value="Dipeptide-binding Protein, Domain 1"/>
    <property type="match status" value="1"/>
</dbReference>
<protein>
    <submittedName>
        <fullName evidence="4">ABC-type transport system substrate-binding protein</fullName>
    </submittedName>
</protein>
<name>A0ABS4U8N3_9CORY</name>
<reference evidence="4 5" key="1">
    <citation type="submission" date="2021-03" db="EMBL/GenBank/DDBJ databases">
        <title>Sequencing the genomes of 1000 actinobacteria strains.</title>
        <authorList>
            <person name="Klenk H.-P."/>
        </authorList>
    </citation>
    <scope>NUCLEOTIDE SEQUENCE [LARGE SCALE GENOMIC DNA]</scope>
    <source>
        <strain evidence="4 5">DSM 44506</strain>
    </source>
</reference>
<feature type="compositionally biased region" description="Basic and acidic residues" evidence="1">
    <location>
        <begin position="40"/>
        <end position="50"/>
    </location>
</feature>
<dbReference type="Gene3D" id="3.10.105.10">
    <property type="entry name" value="Dipeptide-binding Protein, Domain 3"/>
    <property type="match status" value="1"/>
</dbReference>
<evidence type="ECO:0000256" key="2">
    <source>
        <dbReference type="SAM" id="SignalP"/>
    </source>
</evidence>
<sequence>MLERQNRRRRTALLGSVAAAVLLSGCMANPGDAPTVGEDEPPREAAARAEESLKQIRVGVDAFGEGFNPHLIADASPVTDLVAALTLPSAFEPDPEDPSRWRMSPDLLESAEIVPVDEPVPDEDAGDGERADGSGVDGGSGSGSSSGSGTGSDSTGAAEDAAPSIAAEARDADASDARAGDTRIRYRIRSGAQWSDGTPISGADFRYLHASLLANAGVSDAAGYERIKAITVSAGGRQVDVLVDGAMPEWRTLFRNLLPSHVMRPSATPFVDLLDTSLPASGGRYTAQSIDVGRGEVRLVRNDRFWGDVPAKTDTVIVRSVDGSVTGAEQLRAGQLQAVRVRPRQTTALTYGLVPGAVETSAALPRELTLHANVASPLLDDVAVRRSLFSAVDVGAVAAIATGRTDDLRIPDSPYSASGAAATSGDRAQSQERRGGQGAGGDDGRESGRRDPEAASVDLSSVVDGVSEDNPLLIGVMGEDRQAVAAARAIADQFTAAGLPARVTAADEQTLAGSLLPHGRVDFVVAWNDVVDSPQKAASRWACPSDKRRSTRPAGDARPGASTETSATSAPATPGATSTPGTTSGATTTPEPGEGTGEKTGAAPADVARGSNLSGLCDAAIDEMLDEAVGAGTAGGLGVDVIAPEGAVPARICDAVDQEAVELGIVVDRVLTVMGSGVELPIADEDATDPLAWPSSPFIGPLMTIPDWRRVPSATTSEVADPDGDPNADSGAGPNPDADADSGADSDADAEPGADPDADPDAAAPDGEGGRR</sequence>
<keyword evidence="5" id="KW-1185">Reference proteome</keyword>
<dbReference type="PROSITE" id="PS51257">
    <property type="entry name" value="PROKAR_LIPOPROTEIN"/>
    <property type="match status" value="1"/>
</dbReference>
<feature type="compositionally biased region" description="Basic and acidic residues" evidence="1">
    <location>
        <begin position="168"/>
        <end position="179"/>
    </location>
</feature>
<feature type="compositionally biased region" description="Gly residues" evidence="1">
    <location>
        <begin position="135"/>
        <end position="150"/>
    </location>
</feature>
<feature type="region of interest" description="Disordered" evidence="1">
    <location>
        <begin position="713"/>
        <end position="772"/>
    </location>
</feature>
<gene>
    <name evidence="4" type="ORF">JOF33_001718</name>
</gene>
<feature type="region of interest" description="Disordered" evidence="1">
    <location>
        <begin position="408"/>
        <end position="459"/>
    </location>
</feature>
<feature type="region of interest" description="Disordered" evidence="1">
    <location>
        <begin position="112"/>
        <end position="179"/>
    </location>
</feature>
<evidence type="ECO:0000256" key="1">
    <source>
        <dbReference type="SAM" id="MobiDB-lite"/>
    </source>
</evidence>
<keyword evidence="2" id="KW-0732">Signal</keyword>
<feature type="domain" description="Solute-binding protein family 5" evidence="3">
    <location>
        <begin position="178"/>
        <end position="541"/>
    </location>
</feature>
<feature type="compositionally biased region" description="Low complexity" evidence="1">
    <location>
        <begin position="728"/>
        <end position="737"/>
    </location>
</feature>
<feature type="signal peptide" evidence="2">
    <location>
        <begin position="1"/>
        <end position="28"/>
    </location>
</feature>
<organism evidence="4 5">
    <name type="scientific">Corynebacterium freneyi</name>
    <dbReference type="NCBI Taxonomy" id="134034"/>
    <lineage>
        <taxon>Bacteria</taxon>
        <taxon>Bacillati</taxon>
        <taxon>Actinomycetota</taxon>
        <taxon>Actinomycetes</taxon>
        <taxon>Mycobacteriales</taxon>
        <taxon>Corynebacteriaceae</taxon>
        <taxon>Corynebacterium</taxon>
    </lineage>
</organism>
<dbReference type="PANTHER" id="PTHR30290">
    <property type="entry name" value="PERIPLASMIC BINDING COMPONENT OF ABC TRANSPORTER"/>
    <property type="match status" value="1"/>
</dbReference>
<feature type="compositionally biased region" description="Low complexity" evidence="1">
    <location>
        <begin position="559"/>
        <end position="605"/>
    </location>
</feature>
<dbReference type="SUPFAM" id="SSF53850">
    <property type="entry name" value="Periplasmic binding protein-like II"/>
    <property type="match status" value="1"/>
</dbReference>
<dbReference type="Pfam" id="PF00496">
    <property type="entry name" value="SBP_bac_5"/>
    <property type="match status" value="1"/>
</dbReference>
<dbReference type="RefSeq" id="WP_209653548.1">
    <property type="nucleotide sequence ID" value="NZ_CP047357.1"/>
</dbReference>
<feature type="compositionally biased region" description="Acidic residues" evidence="1">
    <location>
        <begin position="738"/>
        <end position="760"/>
    </location>
</feature>
<feature type="compositionally biased region" description="Low complexity" evidence="1">
    <location>
        <begin position="151"/>
        <end position="167"/>
    </location>
</feature>
<feature type="region of interest" description="Disordered" evidence="1">
    <location>
        <begin position="535"/>
        <end position="608"/>
    </location>
</feature>
<accession>A0ABS4U8N3</accession>
<proteinExistence type="predicted"/>